<proteinExistence type="predicted"/>
<organism evidence="2">
    <name type="scientific">Cacopsylla melanoneura</name>
    <dbReference type="NCBI Taxonomy" id="428564"/>
    <lineage>
        <taxon>Eukaryota</taxon>
        <taxon>Metazoa</taxon>
        <taxon>Ecdysozoa</taxon>
        <taxon>Arthropoda</taxon>
        <taxon>Hexapoda</taxon>
        <taxon>Insecta</taxon>
        <taxon>Pterygota</taxon>
        <taxon>Neoptera</taxon>
        <taxon>Paraneoptera</taxon>
        <taxon>Hemiptera</taxon>
        <taxon>Sternorrhyncha</taxon>
        <taxon>Psylloidea</taxon>
        <taxon>Psyllidae</taxon>
        <taxon>Psyllinae</taxon>
        <taxon>Cacopsylla</taxon>
    </lineage>
</organism>
<protein>
    <submittedName>
        <fullName evidence="2">Uncharacterized protein</fullName>
    </submittedName>
</protein>
<keyword evidence="1" id="KW-0812">Transmembrane</keyword>
<evidence type="ECO:0000256" key="1">
    <source>
        <dbReference type="SAM" id="Phobius"/>
    </source>
</evidence>
<dbReference type="EMBL" id="HBUF01511900">
    <property type="protein sequence ID" value="CAG6746851.1"/>
    <property type="molecule type" value="Transcribed_RNA"/>
</dbReference>
<keyword evidence="1" id="KW-1133">Transmembrane helix</keyword>
<dbReference type="AlphaFoldDB" id="A0A8D8ZI22"/>
<keyword evidence="1" id="KW-0472">Membrane</keyword>
<reference evidence="2" key="1">
    <citation type="submission" date="2021-05" db="EMBL/GenBank/DDBJ databases">
        <authorList>
            <person name="Alioto T."/>
            <person name="Alioto T."/>
            <person name="Gomez Garrido J."/>
        </authorList>
    </citation>
    <scope>NUCLEOTIDE SEQUENCE</scope>
</reference>
<accession>A0A8D8ZI22</accession>
<feature type="transmembrane region" description="Helical" evidence="1">
    <location>
        <begin position="69"/>
        <end position="85"/>
    </location>
</feature>
<sequence length="100" mass="12322">MAIQNKARHNYVYTILSTIYPYRCHNHLYNDHMIVYNRLRKFPLHMVLHICLLGNQGNRYSHRMGYTRSFFYILYLNLSIVWNISDHKNFSHRPFHRRPL</sequence>
<evidence type="ECO:0000313" key="2">
    <source>
        <dbReference type="EMBL" id="CAG6746851.1"/>
    </source>
</evidence>
<name>A0A8D8ZI22_9HEMI</name>